<evidence type="ECO:0000256" key="3">
    <source>
        <dbReference type="ARBA" id="ARBA00022691"/>
    </source>
</evidence>
<dbReference type="CDD" id="cd02440">
    <property type="entry name" value="AdoMet_MTases"/>
    <property type="match status" value="1"/>
</dbReference>
<evidence type="ECO:0000256" key="1">
    <source>
        <dbReference type="ARBA" id="ARBA00022603"/>
    </source>
</evidence>
<gene>
    <name evidence="5" type="ORF">EV679_2324</name>
</gene>
<dbReference type="Pfam" id="PF00891">
    <property type="entry name" value="Methyltransf_2"/>
    <property type="match status" value="1"/>
</dbReference>
<dbReference type="InterPro" id="IPR029063">
    <property type="entry name" value="SAM-dependent_MTases_sf"/>
</dbReference>
<evidence type="ECO:0000259" key="4">
    <source>
        <dbReference type="Pfam" id="PF00891"/>
    </source>
</evidence>
<accession>A0A4Q7MNN6</accession>
<dbReference type="RefSeq" id="WP_130487278.1">
    <property type="nucleotide sequence ID" value="NZ_CBCSEB010000011.1"/>
</dbReference>
<dbReference type="Gene3D" id="1.10.10.10">
    <property type="entry name" value="Winged helix-like DNA-binding domain superfamily/Winged helix DNA-binding domain"/>
    <property type="match status" value="1"/>
</dbReference>
<keyword evidence="2 5" id="KW-0808">Transferase</keyword>
<evidence type="ECO:0000313" key="6">
    <source>
        <dbReference type="Proteomes" id="UP000292039"/>
    </source>
</evidence>
<dbReference type="GeneID" id="99725615"/>
<feature type="domain" description="O-methyltransferase C-terminal" evidence="4">
    <location>
        <begin position="180"/>
        <end position="337"/>
    </location>
</feature>
<name>A0A4Q7MNN6_9BURK</name>
<dbReference type="AlphaFoldDB" id="A0A4Q7MNN6"/>
<evidence type="ECO:0000313" key="5">
    <source>
        <dbReference type="EMBL" id="RZS69717.1"/>
    </source>
</evidence>
<evidence type="ECO:0000256" key="2">
    <source>
        <dbReference type="ARBA" id="ARBA00022679"/>
    </source>
</evidence>
<dbReference type="InterPro" id="IPR036390">
    <property type="entry name" value="WH_DNA-bd_sf"/>
</dbReference>
<dbReference type="InterPro" id="IPR036388">
    <property type="entry name" value="WH-like_DNA-bd_sf"/>
</dbReference>
<proteinExistence type="predicted"/>
<comment type="caution">
    <text evidence="5">The sequence shown here is derived from an EMBL/GenBank/DDBJ whole genome shotgun (WGS) entry which is preliminary data.</text>
</comment>
<dbReference type="GO" id="GO:0032259">
    <property type="term" value="P:methylation"/>
    <property type="evidence" value="ECO:0007669"/>
    <property type="project" value="UniProtKB-KW"/>
</dbReference>
<dbReference type="PROSITE" id="PS51683">
    <property type="entry name" value="SAM_OMT_II"/>
    <property type="match status" value="1"/>
</dbReference>
<dbReference type="SUPFAM" id="SSF53335">
    <property type="entry name" value="S-adenosyl-L-methionine-dependent methyltransferases"/>
    <property type="match status" value="1"/>
</dbReference>
<dbReference type="SUPFAM" id="SSF46785">
    <property type="entry name" value="Winged helix' DNA-binding domain"/>
    <property type="match status" value="1"/>
</dbReference>
<dbReference type="InterPro" id="IPR016461">
    <property type="entry name" value="COMT-like"/>
</dbReference>
<organism evidence="5 6">
    <name type="scientific">Kerstersia gyiorum</name>
    <dbReference type="NCBI Taxonomy" id="206506"/>
    <lineage>
        <taxon>Bacteria</taxon>
        <taxon>Pseudomonadati</taxon>
        <taxon>Pseudomonadota</taxon>
        <taxon>Betaproteobacteria</taxon>
        <taxon>Burkholderiales</taxon>
        <taxon>Alcaligenaceae</taxon>
        <taxon>Kerstersia</taxon>
    </lineage>
</organism>
<dbReference type="Proteomes" id="UP000292039">
    <property type="component" value="Unassembled WGS sequence"/>
</dbReference>
<keyword evidence="3" id="KW-0949">S-adenosyl-L-methionine</keyword>
<dbReference type="EMBL" id="SGWZ01000003">
    <property type="protein sequence ID" value="RZS69717.1"/>
    <property type="molecule type" value="Genomic_DNA"/>
</dbReference>
<keyword evidence="1 5" id="KW-0489">Methyltransferase</keyword>
<dbReference type="Gene3D" id="3.40.50.150">
    <property type="entry name" value="Vaccinia Virus protein VP39"/>
    <property type="match status" value="1"/>
</dbReference>
<reference evidence="5 6" key="1">
    <citation type="submission" date="2019-02" db="EMBL/GenBank/DDBJ databases">
        <title>Genomic Encyclopedia of Type Strains, Phase IV (KMG-IV): sequencing the most valuable type-strain genomes for metagenomic binning, comparative biology and taxonomic classification.</title>
        <authorList>
            <person name="Goeker M."/>
        </authorList>
    </citation>
    <scope>NUCLEOTIDE SEQUENCE [LARGE SCALE GENOMIC DNA]</scope>
    <source>
        <strain evidence="5 6">DSM 16618</strain>
    </source>
</reference>
<dbReference type="PANTHER" id="PTHR43712:SF2">
    <property type="entry name" value="O-METHYLTRANSFERASE CICE"/>
    <property type="match status" value="1"/>
</dbReference>
<sequence>MSAGIAVAQEHPLQVYWDRQLAGLEADALRVALQLQLPEQLARCRGMAELARALAVDAGRLEKLIELLWAMGVVERVEASVDAAGRIADAGPVYRLAPALAPYLSLASPLYCGDALLYRHKVLRQSGAQLDALLLPDEGGSVAAQAPAVPGAAGRAWAAAARLQIAQEQRAASIQGALSVLERLPEYPESRHLLDLGGGPGLVAVALAQRLPMLEGVVFEYPEVAAVAQENIDAAGLASRLRAQGGDIARDEVGQGYDLIWCSSVLHFVPDVPALLARLFRALKPGGVLVCCHAQVDGDSAVLPDHRVLAYYLNMRMMGRHVLPAREMAGQLRQAGFASVELAGDICFPVAPVTALVARKARRTM</sequence>
<dbReference type="GO" id="GO:0008168">
    <property type="term" value="F:methyltransferase activity"/>
    <property type="evidence" value="ECO:0007669"/>
    <property type="project" value="UniProtKB-KW"/>
</dbReference>
<dbReference type="PANTHER" id="PTHR43712">
    <property type="entry name" value="PUTATIVE (AFU_ORTHOLOGUE AFUA_4G14580)-RELATED"/>
    <property type="match status" value="1"/>
</dbReference>
<protein>
    <submittedName>
        <fullName evidence="5">O-methyltransferase</fullName>
    </submittedName>
</protein>
<dbReference type="InterPro" id="IPR001077">
    <property type="entry name" value="COMT_C"/>
</dbReference>